<dbReference type="Gene3D" id="1.10.10.10">
    <property type="entry name" value="Winged helix-like DNA-binding domain superfamily/Winged helix DNA-binding domain"/>
    <property type="match status" value="1"/>
</dbReference>
<name>A0A9X1LEJ9_9GAMM</name>
<dbReference type="CDD" id="cd05013">
    <property type="entry name" value="SIS_RpiR"/>
    <property type="match status" value="1"/>
</dbReference>
<dbReference type="SUPFAM" id="SSF53697">
    <property type="entry name" value="SIS domain"/>
    <property type="match status" value="1"/>
</dbReference>
<evidence type="ECO:0000313" key="7">
    <source>
        <dbReference type="Proteomes" id="UP001139095"/>
    </source>
</evidence>
<evidence type="ECO:0000256" key="3">
    <source>
        <dbReference type="ARBA" id="ARBA00023163"/>
    </source>
</evidence>
<organism evidence="6 7">
    <name type="scientific">Marinomonas algarum</name>
    <dbReference type="NCBI Taxonomy" id="2883105"/>
    <lineage>
        <taxon>Bacteria</taxon>
        <taxon>Pseudomonadati</taxon>
        <taxon>Pseudomonadota</taxon>
        <taxon>Gammaproteobacteria</taxon>
        <taxon>Oceanospirillales</taxon>
        <taxon>Oceanospirillaceae</taxon>
        <taxon>Marinomonas</taxon>
    </lineage>
</organism>
<keyword evidence="1" id="KW-0805">Transcription regulation</keyword>
<dbReference type="GO" id="GO:0003700">
    <property type="term" value="F:DNA-binding transcription factor activity"/>
    <property type="evidence" value="ECO:0007669"/>
    <property type="project" value="InterPro"/>
</dbReference>
<dbReference type="GO" id="GO:0003677">
    <property type="term" value="F:DNA binding"/>
    <property type="evidence" value="ECO:0007669"/>
    <property type="project" value="UniProtKB-KW"/>
</dbReference>
<evidence type="ECO:0000313" key="6">
    <source>
        <dbReference type="EMBL" id="MCB5161563.1"/>
    </source>
</evidence>
<keyword evidence="3" id="KW-0804">Transcription</keyword>
<dbReference type="Pfam" id="PF01380">
    <property type="entry name" value="SIS"/>
    <property type="match status" value="1"/>
</dbReference>
<dbReference type="GO" id="GO:1901135">
    <property type="term" value="P:carbohydrate derivative metabolic process"/>
    <property type="evidence" value="ECO:0007669"/>
    <property type="project" value="InterPro"/>
</dbReference>
<dbReference type="AlphaFoldDB" id="A0A9X1LEJ9"/>
<dbReference type="EMBL" id="JAJATW010000007">
    <property type="protein sequence ID" value="MCB5161563.1"/>
    <property type="molecule type" value="Genomic_DNA"/>
</dbReference>
<dbReference type="SUPFAM" id="SSF46689">
    <property type="entry name" value="Homeodomain-like"/>
    <property type="match status" value="1"/>
</dbReference>
<reference evidence="6" key="1">
    <citation type="submission" date="2021-10" db="EMBL/GenBank/DDBJ databases">
        <title>Marinomonas pontica sp. nov., isolated from the Black Sea.</title>
        <authorList>
            <person name="Zhao L.-H."/>
            <person name="Xue J.-H."/>
        </authorList>
    </citation>
    <scope>NUCLEOTIDE SEQUENCE</scope>
    <source>
        <strain evidence="6">E8</strain>
    </source>
</reference>
<evidence type="ECO:0000256" key="1">
    <source>
        <dbReference type="ARBA" id="ARBA00023015"/>
    </source>
</evidence>
<dbReference type="PROSITE" id="PS51071">
    <property type="entry name" value="HTH_RPIR"/>
    <property type="match status" value="1"/>
</dbReference>
<dbReference type="InterPro" id="IPR046348">
    <property type="entry name" value="SIS_dom_sf"/>
</dbReference>
<dbReference type="Gene3D" id="3.40.50.10490">
    <property type="entry name" value="Glucose-6-phosphate isomerase like protein, domain 1"/>
    <property type="match status" value="1"/>
</dbReference>
<dbReference type="PROSITE" id="PS51464">
    <property type="entry name" value="SIS"/>
    <property type="match status" value="1"/>
</dbReference>
<evidence type="ECO:0000259" key="4">
    <source>
        <dbReference type="PROSITE" id="PS51071"/>
    </source>
</evidence>
<keyword evidence="7" id="KW-1185">Reference proteome</keyword>
<dbReference type="InterPro" id="IPR047640">
    <property type="entry name" value="RpiR-like"/>
</dbReference>
<keyword evidence="2" id="KW-0238">DNA-binding</keyword>
<dbReference type="InterPro" id="IPR001347">
    <property type="entry name" value="SIS_dom"/>
</dbReference>
<gene>
    <name evidence="6" type="ORF">LG368_06570</name>
</gene>
<dbReference type="PANTHER" id="PTHR30514:SF18">
    <property type="entry name" value="RPIR-FAMILY TRANSCRIPTIONAL REGULATOR"/>
    <property type="match status" value="1"/>
</dbReference>
<feature type="domain" description="SIS" evidence="5">
    <location>
        <begin position="132"/>
        <end position="270"/>
    </location>
</feature>
<dbReference type="PANTHER" id="PTHR30514">
    <property type="entry name" value="GLUCOKINASE"/>
    <property type="match status" value="1"/>
</dbReference>
<dbReference type="InterPro" id="IPR000281">
    <property type="entry name" value="HTH_RpiR"/>
</dbReference>
<comment type="caution">
    <text evidence="6">The sequence shown here is derived from an EMBL/GenBank/DDBJ whole genome shotgun (WGS) entry which is preliminary data.</text>
</comment>
<proteinExistence type="predicted"/>
<protein>
    <submittedName>
        <fullName evidence="6">MurR/RpiR family transcriptional regulator</fullName>
    </submittedName>
</protein>
<accession>A0A9X1LEJ9</accession>
<feature type="domain" description="HTH rpiR-type" evidence="4">
    <location>
        <begin position="7"/>
        <end position="83"/>
    </location>
</feature>
<sequence>MDPTLKNRLLVHLKAAIPNLSRGLRTVAKYIIDHPSDFGLDPIRETARKAGVSTYTLIRLAEKMGVDSYDELREPFRQSLVSAAASVDQPSWIEGLRERGESGSVQADAALNSMAIVQRSLEHLDADRMQRVVNVLLSAKGVYLTAVRASYAMAFYLHYVGRMALPSLQLIPRHMGSAIDDLHLAGEGDVMIAIAMTPYSRETIEACQFAQRKGIKLIVISDSDIVSPEFTPDETLIASVLSTHYFGCYTGMMAVIENLLAMLVAQGGESAQQRITSYEELRQENNAYWVAQKKH</sequence>
<dbReference type="RefSeq" id="WP_226753936.1">
    <property type="nucleotide sequence ID" value="NZ_JAJATW010000007.1"/>
</dbReference>
<dbReference type="GO" id="GO:0097367">
    <property type="term" value="F:carbohydrate derivative binding"/>
    <property type="evidence" value="ECO:0007669"/>
    <property type="project" value="InterPro"/>
</dbReference>
<evidence type="ECO:0000259" key="5">
    <source>
        <dbReference type="PROSITE" id="PS51464"/>
    </source>
</evidence>
<evidence type="ECO:0000256" key="2">
    <source>
        <dbReference type="ARBA" id="ARBA00023125"/>
    </source>
</evidence>
<dbReference type="InterPro" id="IPR009057">
    <property type="entry name" value="Homeodomain-like_sf"/>
</dbReference>
<dbReference type="InterPro" id="IPR036388">
    <property type="entry name" value="WH-like_DNA-bd_sf"/>
</dbReference>
<dbReference type="Proteomes" id="UP001139095">
    <property type="component" value="Unassembled WGS sequence"/>
</dbReference>
<dbReference type="InterPro" id="IPR035472">
    <property type="entry name" value="RpiR-like_SIS"/>
</dbReference>